<protein>
    <submittedName>
        <fullName evidence="2">Uncharacterized protein</fullName>
    </submittedName>
</protein>
<keyword evidence="1" id="KW-0472">Membrane</keyword>
<dbReference type="AlphaFoldDB" id="A0ABD5F367"/>
<reference evidence="2 3" key="1">
    <citation type="submission" date="2023-03" db="EMBL/GenBank/DDBJ databases">
        <authorList>
            <person name="Shen W."/>
            <person name="Cai J."/>
        </authorList>
    </citation>
    <scope>NUCLEOTIDE SEQUENCE [LARGE SCALE GENOMIC DNA]</scope>
    <source>
        <strain evidence="2 3">Y2</strain>
    </source>
</reference>
<sequence>MNTSLVLLLANLAWLLVVASKWGRKQFSYIVRLTVSITLLILSSMNLLLN</sequence>
<organism evidence="2 3">
    <name type="scientific">Enterococcus avium</name>
    <name type="common">Streptococcus avium</name>
    <dbReference type="NCBI Taxonomy" id="33945"/>
    <lineage>
        <taxon>Bacteria</taxon>
        <taxon>Bacillati</taxon>
        <taxon>Bacillota</taxon>
        <taxon>Bacilli</taxon>
        <taxon>Lactobacillales</taxon>
        <taxon>Enterococcaceae</taxon>
        <taxon>Enterococcus</taxon>
    </lineage>
</organism>
<dbReference type="EMBL" id="JARPWY010000002">
    <property type="protein sequence ID" value="MDT2512879.1"/>
    <property type="molecule type" value="Genomic_DNA"/>
</dbReference>
<gene>
    <name evidence="2" type="ORF">P7D79_01410</name>
</gene>
<evidence type="ECO:0000313" key="2">
    <source>
        <dbReference type="EMBL" id="MDT2512879.1"/>
    </source>
</evidence>
<comment type="caution">
    <text evidence="2">The sequence shown here is derived from an EMBL/GenBank/DDBJ whole genome shotgun (WGS) entry which is preliminary data.</text>
</comment>
<evidence type="ECO:0000313" key="3">
    <source>
        <dbReference type="Proteomes" id="UP001264335"/>
    </source>
</evidence>
<feature type="transmembrane region" description="Helical" evidence="1">
    <location>
        <begin position="29"/>
        <end position="49"/>
    </location>
</feature>
<name>A0ABD5F367_ENTAV</name>
<evidence type="ECO:0000256" key="1">
    <source>
        <dbReference type="SAM" id="Phobius"/>
    </source>
</evidence>
<accession>A0ABD5F367</accession>
<dbReference type="Proteomes" id="UP001264335">
    <property type="component" value="Unassembled WGS sequence"/>
</dbReference>
<dbReference type="RefSeq" id="WP_158408712.1">
    <property type="nucleotide sequence ID" value="NZ_CABGUH010000035.1"/>
</dbReference>
<keyword evidence="1" id="KW-0812">Transmembrane</keyword>
<proteinExistence type="predicted"/>
<keyword evidence="1" id="KW-1133">Transmembrane helix</keyword>